<dbReference type="Proteomes" id="UP000270866">
    <property type="component" value="Unassembled WGS sequence"/>
</dbReference>
<accession>A0A3L6MP60</accession>
<comment type="caution">
    <text evidence="1">The sequence shown here is derived from an EMBL/GenBank/DDBJ whole genome shotgun (WGS) entry which is preliminary data.</text>
</comment>
<evidence type="ECO:0000313" key="2">
    <source>
        <dbReference type="Proteomes" id="UP000270866"/>
    </source>
</evidence>
<sequence length="43" mass="4419">MRVAILGATGATGSSIINALLESGNFTITALVRPPDIPTSTYQ</sequence>
<dbReference type="Gene3D" id="3.40.50.720">
    <property type="entry name" value="NAD(P)-binding Rossmann-like Domain"/>
    <property type="match status" value="1"/>
</dbReference>
<dbReference type="InterPro" id="IPR036291">
    <property type="entry name" value="NAD(P)-bd_dom_sf"/>
</dbReference>
<reference evidence="1 2" key="1">
    <citation type="journal article" date="2018" name="Sci. Rep.">
        <title>Characterisation of pathogen-specific regions and novel effector candidates in Fusarium oxysporum f. sp. cepae.</title>
        <authorList>
            <person name="Armitage A.D."/>
            <person name="Taylor A."/>
            <person name="Sobczyk M.K."/>
            <person name="Baxter L."/>
            <person name="Greenfield B.P."/>
            <person name="Bates H.J."/>
            <person name="Wilson F."/>
            <person name="Jackson A.C."/>
            <person name="Ott S."/>
            <person name="Harrison R.J."/>
            <person name="Clarkson J.P."/>
        </authorList>
    </citation>
    <scope>NUCLEOTIDE SEQUENCE [LARGE SCALE GENOMIC DNA]</scope>
    <source>
        <strain evidence="1 2">FoC_Fus2</strain>
    </source>
</reference>
<dbReference type="SUPFAM" id="SSF51735">
    <property type="entry name" value="NAD(P)-binding Rossmann-fold domains"/>
    <property type="match status" value="1"/>
</dbReference>
<organism evidence="1 2">
    <name type="scientific">Fusarium oxysporum f. sp. cepae</name>
    <dbReference type="NCBI Taxonomy" id="396571"/>
    <lineage>
        <taxon>Eukaryota</taxon>
        <taxon>Fungi</taxon>
        <taxon>Dikarya</taxon>
        <taxon>Ascomycota</taxon>
        <taxon>Pezizomycotina</taxon>
        <taxon>Sordariomycetes</taxon>
        <taxon>Hypocreomycetidae</taxon>
        <taxon>Hypocreales</taxon>
        <taxon>Nectriaceae</taxon>
        <taxon>Fusarium</taxon>
        <taxon>Fusarium oxysporum species complex</taxon>
    </lineage>
</organism>
<dbReference type="AlphaFoldDB" id="A0A3L6MP60"/>
<protein>
    <submittedName>
        <fullName evidence="1">Uncharacterized protein</fullName>
    </submittedName>
</protein>
<name>A0A3L6MP60_FUSOX</name>
<proteinExistence type="predicted"/>
<evidence type="ECO:0000313" key="1">
    <source>
        <dbReference type="EMBL" id="RKK06677.1"/>
    </source>
</evidence>
<dbReference type="EMBL" id="MRCU01000020">
    <property type="protein sequence ID" value="RKK06677.1"/>
    <property type="molecule type" value="Genomic_DNA"/>
</dbReference>
<gene>
    <name evidence="1" type="ORF">BFJ65_g18575</name>
</gene>